<accession>A0A6J5P4F2</accession>
<dbReference type="EMBL" id="LR796789">
    <property type="protein sequence ID" value="CAB4166313.1"/>
    <property type="molecule type" value="Genomic_DNA"/>
</dbReference>
<reference evidence="1" key="1">
    <citation type="submission" date="2020-04" db="EMBL/GenBank/DDBJ databases">
        <authorList>
            <person name="Chiriac C."/>
            <person name="Salcher M."/>
            <person name="Ghai R."/>
            <person name="Kavagutti S V."/>
        </authorList>
    </citation>
    <scope>NUCLEOTIDE SEQUENCE</scope>
</reference>
<gene>
    <name evidence="1" type="ORF">UFOVP847_22</name>
</gene>
<evidence type="ECO:0000313" key="1">
    <source>
        <dbReference type="EMBL" id="CAB4166313.1"/>
    </source>
</evidence>
<protein>
    <submittedName>
        <fullName evidence="1">Uncharacterized protein</fullName>
    </submittedName>
</protein>
<proteinExistence type="predicted"/>
<organism evidence="1">
    <name type="scientific">uncultured Caudovirales phage</name>
    <dbReference type="NCBI Taxonomy" id="2100421"/>
    <lineage>
        <taxon>Viruses</taxon>
        <taxon>Duplodnaviria</taxon>
        <taxon>Heunggongvirae</taxon>
        <taxon>Uroviricota</taxon>
        <taxon>Caudoviricetes</taxon>
        <taxon>Peduoviridae</taxon>
        <taxon>Maltschvirus</taxon>
        <taxon>Maltschvirus maltsch</taxon>
    </lineage>
</organism>
<sequence>MTQYVNLKASGDLLIHLDSFVVITSYDDPLLPSAVASAIAQTHISLGMIGASQIHMERDTFRTFTHTTIGGLVTHSDSIVEASFFVIEAERAALEAAYNPTITEEIAQ</sequence>
<name>A0A6J5P4F2_9CAUD</name>